<dbReference type="EMBL" id="CP001696">
    <property type="protein sequence ID" value="ACV24527.1"/>
    <property type="molecule type" value="Genomic_DNA"/>
</dbReference>
<evidence type="ECO:0000313" key="3">
    <source>
        <dbReference type="Proteomes" id="UP000001495"/>
    </source>
</evidence>
<protein>
    <recommendedName>
        <fullName evidence="1">Pyruvate kinase C-terminal domain-containing protein</fullName>
    </recommendedName>
</protein>
<proteinExistence type="predicted"/>
<gene>
    <name evidence="2" type="ordered locus">Mefer_0709</name>
</gene>
<name>C7P7J5_METFA</name>
<accession>C7P7J5</accession>
<dbReference type="InterPro" id="IPR036918">
    <property type="entry name" value="Pyrv_Knase_C_sf"/>
</dbReference>
<dbReference type="STRING" id="573064.Mefer_0709"/>
<dbReference type="Gene3D" id="3.40.1380.20">
    <property type="entry name" value="Pyruvate kinase, C-terminal domain"/>
    <property type="match status" value="1"/>
</dbReference>
<reference evidence="2" key="1">
    <citation type="submission" date="2009-08" db="EMBL/GenBank/DDBJ databases">
        <title>Complete sequence of chromosome of Methanocaldococcus fervens AG86.</title>
        <authorList>
            <consortium name="US DOE Joint Genome Institute"/>
            <person name="Lucas S."/>
            <person name="Copeland A."/>
            <person name="Lapidus A."/>
            <person name="Glavina del Rio T."/>
            <person name="Tice H."/>
            <person name="Bruce D."/>
            <person name="Goodwin L."/>
            <person name="Pitluck S."/>
            <person name="Chertkov O."/>
            <person name="Detter J.C."/>
            <person name="Han C."/>
            <person name="Tapia R."/>
            <person name="Larimer F."/>
            <person name="Land M."/>
            <person name="Hauser L."/>
            <person name="Kyrpides N."/>
            <person name="Ovchinnikova G."/>
            <person name="Lupa-Sieprawska M."/>
            <person name="Whitman W.B."/>
        </authorList>
    </citation>
    <scope>NUCLEOTIDE SEQUENCE [LARGE SCALE GENOMIC DNA]</scope>
    <source>
        <strain evidence="2">AG86</strain>
    </source>
</reference>
<keyword evidence="3" id="KW-1185">Reference proteome</keyword>
<dbReference type="PIRSF" id="PIRSF016138">
    <property type="entry name" value="UCP016138"/>
    <property type="match status" value="1"/>
</dbReference>
<evidence type="ECO:0000313" key="2">
    <source>
        <dbReference type="EMBL" id="ACV24527.1"/>
    </source>
</evidence>
<feature type="domain" description="Pyruvate kinase C-terminal" evidence="1">
    <location>
        <begin position="14"/>
        <end position="164"/>
    </location>
</feature>
<dbReference type="Pfam" id="PF02887">
    <property type="entry name" value="PK_C"/>
    <property type="match status" value="1"/>
</dbReference>
<dbReference type="SUPFAM" id="SSF52935">
    <property type="entry name" value="PK C-terminal domain-like"/>
    <property type="match status" value="1"/>
</dbReference>
<dbReference type="eggNOG" id="arCOG04343">
    <property type="taxonomic scope" value="Archaea"/>
</dbReference>
<organism evidence="2 3">
    <name type="scientific">Methanocaldococcus fervens (strain DSM 4213 / JCM 15782 / AG86)</name>
    <name type="common">Methanococcus fervens</name>
    <dbReference type="NCBI Taxonomy" id="573064"/>
    <lineage>
        <taxon>Archaea</taxon>
        <taxon>Methanobacteriati</taxon>
        <taxon>Methanobacteriota</taxon>
        <taxon>Methanomada group</taxon>
        <taxon>Methanococci</taxon>
        <taxon>Methanococcales</taxon>
        <taxon>Methanocaldococcaceae</taxon>
        <taxon>Methanocaldococcus</taxon>
    </lineage>
</organism>
<dbReference type="GeneID" id="8365384"/>
<dbReference type="KEGG" id="mfe:Mefer_0709"/>
<sequence length="196" mass="21429">MKLFEYPGAQNTEETLKIAVERAKKGDIKSIVVASSTGETAKKLLDLLEKEGLNLNVVVVTYHQGFYGEDIISMDKEVEEELKKRGAKVFRGSHALSGVERGISNKLGGYGPVQVIAETLRTFGQGVKVCYEITVMACDAGLIKAKEEVIAIGGTSKGADTAMVIKPANMNTFFNIEAREILCMPRIKKKVNEDEE</sequence>
<dbReference type="InterPro" id="IPR015074">
    <property type="entry name" value="DUF1867"/>
</dbReference>
<dbReference type="Proteomes" id="UP000001495">
    <property type="component" value="Chromosome"/>
</dbReference>
<dbReference type="RefSeq" id="WP_015791264.1">
    <property type="nucleotide sequence ID" value="NC_013156.1"/>
</dbReference>
<dbReference type="AlphaFoldDB" id="C7P7J5"/>
<evidence type="ECO:0000259" key="1">
    <source>
        <dbReference type="Pfam" id="PF02887"/>
    </source>
</evidence>
<dbReference type="InterPro" id="IPR015795">
    <property type="entry name" value="Pyrv_Knase_C"/>
</dbReference>
<dbReference type="HOGENOM" id="CLU_095207_1_0_2"/>
<dbReference type="OrthoDB" id="64834at2157"/>